<dbReference type="OrthoDB" id="10414689at2759"/>
<accession>A0A1C7MTW2</accession>
<proteinExistence type="predicted"/>
<feature type="non-terminal residue" evidence="1">
    <location>
        <position position="236"/>
    </location>
</feature>
<comment type="caution">
    <text evidence="1">The sequence shown here is derived from an EMBL/GenBank/DDBJ whole genome shotgun (WGS) entry which is preliminary data.</text>
</comment>
<dbReference type="AlphaFoldDB" id="A0A1C7MTW2"/>
<dbReference type="InParanoid" id="A0A1C7MTW2"/>
<name>A0A1C7MTW2_9FUNG</name>
<dbReference type="EMBL" id="LUGH01002321">
    <property type="protein sequence ID" value="OBZ80280.1"/>
    <property type="molecule type" value="Genomic_DNA"/>
</dbReference>
<dbReference type="Proteomes" id="UP000093000">
    <property type="component" value="Unassembled WGS sequence"/>
</dbReference>
<organism evidence="1 2">
    <name type="scientific">Choanephora cucurbitarum</name>
    <dbReference type="NCBI Taxonomy" id="101091"/>
    <lineage>
        <taxon>Eukaryota</taxon>
        <taxon>Fungi</taxon>
        <taxon>Fungi incertae sedis</taxon>
        <taxon>Mucoromycota</taxon>
        <taxon>Mucoromycotina</taxon>
        <taxon>Mucoromycetes</taxon>
        <taxon>Mucorales</taxon>
        <taxon>Mucorineae</taxon>
        <taxon>Choanephoraceae</taxon>
        <taxon>Choanephoroideae</taxon>
        <taxon>Choanephora</taxon>
    </lineage>
</organism>
<keyword evidence="2" id="KW-1185">Reference proteome</keyword>
<evidence type="ECO:0000313" key="1">
    <source>
        <dbReference type="EMBL" id="OBZ80280.1"/>
    </source>
</evidence>
<evidence type="ECO:0000313" key="2">
    <source>
        <dbReference type="Proteomes" id="UP000093000"/>
    </source>
</evidence>
<evidence type="ECO:0008006" key="3">
    <source>
        <dbReference type="Google" id="ProtNLM"/>
    </source>
</evidence>
<gene>
    <name evidence="1" type="ORF">A0J61_11671</name>
</gene>
<protein>
    <recommendedName>
        <fullName evidence="3">FAR1 domain-containing protein</fullName>
    </recommendedName>
</protein>
<sequence length="236" mass="27445">MNKNQNIFSDDDDFMEPLPIVPQSKFAVKNNNQLKTVQSNNDYTFVEGGIRLPVTADMKFQNLDSLTDIIFDWAHKEHMILIRSKFEAYRRLYLTCKFSDRSLQQEPGNDAKRQCQTWKRECKFIIRISFKSEGSYWSVLKPFDADEHRHDHPCSKKFNRVVPQGKANLLECKDIKKMVEMVHKNTSIPEIRKNIGTFEGAPILEYQDIANIANEIKESATPNSKIEDAKVLINKM</sequence>
<reference evidence="1 2" key="1">
    <citation type="submission" date="2016-03" db="EMBL/GenBank/DDBJ databases">
        <title>Choanephora cucurbitarum.</title>
        <authorList>
            <person name="Min B."/>
            <person name="Park H."/>
            <person name="Park J.-H."/>
            <person name="Shin H.-D."/>
            <person name="Choi I.-G."/>
        </authorList>
    </citation>
    <scope>NUCLEOTIDE SEQUENCE [LARGE SCALE GENOMIC DNA]</scope>
    <source>
        <strain evidence="1 2">KUS-F28377</strain>
    </source>
</reference>